<dbReference type="EMBL" id="CP035492">
    <property type="protein sequence ID" value="QAY68006.1"/>
    <property type="molecule type" value="Genomic_DNA"/>
</dbReference>
<dbReference type="GO" id="GO:0003700">
    <property type="term" value="F:DNA-binding transcription factor activity"/>
    <property type="evidence" value="ECO:0007669"/>
    <property type="project" value="InterPro"/>
</dbReference>
<proteinExistence type="predicted"/>
<evidence type="ECO:0000259" key="6">
    <source>
        <dbReference type="PROSITE" id="PS50110"/>
    </source>
</evidence>
<dbReference type="AlphaFoldDB" id="A0A4P6EYR8"/>
<dbReference type="PROSITE" id="PS01124">
    <property type="entry name" value="HTH_ARAC_FAMILY_2"/>
    <property type="match status" value="1"/>
</dbReference>
<evidence type="ECO:0000256" key="2">
    <source>
        <dbReference type="ARBA" id="ARBA00023125"/>
    </source>
</evidence>
<dbReference type="PROSITE" id="PS50110">
    <property type="entry name" value="RESPONSE_REGULATORY"/>
    <property type="match status" value="1"/>
</dbReference>
<keyword evidence="8" id="KW-1185">Reference proteome</keyword>
<dbReference type="SMART" id="SM00342">
    <property type="entry name" value="HTH_ARAC"/>
    <property type="match status" value="1"/>
</dbReference>
<dbReference type="InterPro" id="IPR020449">
    <property type="entry name" value="Tscrpt_reg_AraC-type_HTH"/>
</dbReference>
<evidence type="ECO:0000256" key="3">
    <source>
        <dbReference type="ARBA" id="ARBA00023163"/>
    </source>
</evidence>
<dbReference type="GO" id="GO:0043565">
    <property type="term" value="F:sequence-specific DNA binding"/>
    <property type="evidence" value="ECO:0007669"/>
    <property type="project" value="InterPro"/>
</dbReference>
<dbReference type="RefSeq" id="WP_129443362.1">
    <property type="nucleotide sequence ID" value="NZ_CP035492.1"/>
</dbReference>
<dbReference type="InterPro" id="IPR009057">
    <property type="entry name" value="Homeodomain-like_sf"/>
</dbReference>
<dbReference type="PROSITE" id="PS00041">
    <property type="entry name" value="HTH_ARAC_FAMILY_1"/>
    <property type="match status" value="1"/>
</dbReference>
<sequence>MYNVMLADDDYPVIELLSEAIDWERLGYRLMGVHENGLSAWEQAENELPDLLVTDIGMPKMDGLELAARIRRRKANVRIVILSCHSEFQLAQQAMRLNVQEYYLKETLDPDDLSSLLARLKTSLDEERQMNWEQTRLKLLEHETKGLRKEQAIRGFIQQPLLSPDKWRQEAESYGLLLDGEECLPVIGFMDDYRLVKHRFASDQTLHFAVSNVMDEVLETVTPRALHAGYDVKRSLLLFSYKPSLKINPVEQVKAALKQVQQTMQKVLKIKMSFLIGTGSDSPEKLKQHLMGLLNSEDQRFYLREEEVAKLRCGCISEQADLFAYYDEANQQLRAIWAGKREQEASAAAERWMQHIEQQKYPPEMVKDWVLKLLLDIKLKLHSLQHVRPSYTADTLHKEIVEIDSLAQLRSWLSGHLRSIASAQAEGVSASRRTEIAEACKFVSLHIGRRIGLEEVAEHLHLNASYFSRLFKKELGITFIEYVTRMKMERAKELLDQTSHTVGEICELLGYDNQSYFIKTFKAHTGATPLEYRG</sequence>
<evidence type="ECO:0000259" key="5">
    <source>
        <dbReference type="PROSITE" id="PS01124"/>
    </source>
</evidence>
<dbReference type="Pfam" id="PF12833">
    <property type="entry name" value="HTH_18"/>
    <property type="match status" value="1"/>
</dbReference>
<dbReference type="Gene3D" id="1.10.10.60">
    <property type="entry name" value="Homeodomain-like"/>
    <property type="match status" value="2"/>
</dbReference>
<dbReference type="InterPro" id="IPR018060">
    <property type="entry name" value="HTH_AraC"/>
</dbReference>
<dbReference type="SMART" id="SM00448">
    <property type="entry name" value="REC"/>
    <property type="match status" value="1"/>
</dbReference>
<feature type="domain" description="HTH araC/xylS-type" evidence="5">
    <location>
        <begin position="437"/>
        <end position="534"/>
    </location>
</feature>
<keyword evidence="1" id="KW-0805">Transcription regulation</keyword>
<dbReference type="Gene3D" id="3.40.50.2300">
    <property type="match status" value="1"/>
</dbReference>
<dbReference type="InterPro" id="IPR011006">
    <property type="entry name" value="CheY-like_superfamily"/>
</dbReference>
<feature type="modified residue" description="4-aspartylphosphate" evidence="4">
    <location>
        <position position="55"/>
    </location>
</feature>
<evidence type="ECO:0000313" key="8">
    <source>
        <dbReference type="Proteomes" id="UP000293568"/>
    </source>
</evidence>
<dbReference type="SUPFAM" id="SSF52172">
    <property type="entry name" value="CheY-like"/>
    <property type="match status" value="1"/>
</dbReference>
<feature type="domain" description="Response regulatory" evidence="6">
    <location>
        <begin position="3"/>
        <end position="120"/>
    </location>
</feature>
<name>A0A4P6EYR8_9BACL</name>
<dbReference type="PANTHER" id="PTHR43280:SF34">
    <property type="entry name" value="ARAC-FAMILY TRANSCRIPTIONAL REGULATOR"/>
    <property type="match status" value="1"/>
</dbReference>
<dbReference type="GO" id="GO:0000160">
    <property type="term" value="P:phosphorelay signal transduction system"/>
    <property type="evidence" value="ECO:0007669"/>
    <property type="project" value="InterPro"/>
</dbReference>
<reference evidence="7 8" key="1">
    <citation type="submission" date="2019-01" db="EMBL/GenBank/DDBJ databases">
        <title>Genome sequencing of strain FW100M-2.</title>
        <authorList>
            <person name="Heo J."/>
            <person name="Kim S.-J."/>
            <person name="Kim J.-S."/>
            <person name="Hong S.-B."/>
            <person name="Kwon S.-W."/>
        </authorList>
    </citation>
    <scope>NUCLEOTIDE SEQUENCE [LARGE SCALE GENOMIC DNA]</scope>
    <source>
        <strain evidence="7 8">FW100M-2</strain>
    </source>
</reference>
<dbReference type="Pfam" id="PF00072">
    <property type="entry name" value="Response_reg"/>
    <property type="match status" value="1"/>
</dbReference>
<evidence type="ECO:0000313" key="7">
    <source>
        <dbReference type="EMBL" id="QAY68006.1"/>
    </source>
</evidence>
<dbReference type="CDD" id="cd17536">
    <property type="entry name" value="REC_YesN-like"/>
    <property type="match status" value="1"/>
</dbReference>
<protein>
    <submittedName>
        <fullName evidence="7">Helix-turn-helix domain-containing protein</fullName>
    </submittedName>
</protein>
<keyword evidence="3" id="KW-0804">Transcription</keyword>
<dbReference type="SUPFAM" id="SSF46689">
    <property type="entry name" value="Homeodomain-like"/>
    <property type="match status" value="2"/>
</dbReference>
<keyword evidence="4" id="KW-0597">Phosphoprotein</keyword>
<dbReference type="InterPro" id="IPR001789">
    <property type="entry name" value="Sig_transdc_resp-reg_receiver"/>
</dbReference>
<evidence type="ECO:0000256" key="1">
    <source>
        <dbReference type="ARBA" id="ARBA00023015"/>
    </source>
</evidence>
<dbReference type="PANTHER" id="PTHR43280">
    <property type="entry name" value="ARAC-FAMILY TRANSCRIPTIONAL REGULATOR"/>
    <property type="match status" value="1"/>
</dbReference>
<keyword evidence="2" id="KW-0238">DNA-binding</keyword>
<evidence type="ECO:0000256" key="4">
    <source>
        <dbReference type="PROSITE-ProRule" id="PRU00169"/>
    </source>
</evidence>
<organism evidence="7 8">
    <name type="scientific">Paenibacillus protaetiae</name>
    <dbReference type="NCBI Taxonomy" id="2509456"/>
    <lineage>
        <taxon>Bacteria</taxon>
        <taxon>Bacillati</taxon>
        <taxon>Bacillota</taxon>
        <taxon>Bacilli</taxon>
        <taxon>Bacillales</taxon>
        <taxon>Paenibacillaceae</taxon>
        <taxon>Paenibacillus</taxon>
    </lineage>
</organism>
<dbReference type="Proteomes" id="UP000293568">
    <property type="component" value="Chromosome"/>
</dbReference>
<gene>
    <name evidence="7" type="ORF">ET464_18135</name>
</gene>
<dbReference type="PRINTS" id="PR00032">
    <property type="entry name" value="HTHARAC"/>
</dbReference>
<accession>A0A4P6EYR8</accession>
<dbReference type="KEGG" id="pprt:ET464_18135"/>
<dbReference type="InterPro" id="IPR018062">
    <property type="entry name" value="HTH_AraC-typ_CS"/>
</dbReference>
<dbReference type="OrthoDB" id="342399at2"/>